<dbReference type="InterPro" id="IPR024079">
    <property type="entry name" value="MetalloPept_cat_dom_sf"/>
</dbReference>
<accession>A0A0N5C2U5</accession>
<dbReference type="SUPFAM" id="SSF55486">
    <property type="entry name" value="Metalloproteases ('zincins'), catalytic domain"/>
    <property type="match status" value="1"/>
</dbReference>
<evidence type="ECO:0000313" key="6">
    <source>
        <dbReference type="WBParaSite" id="SPAL_0001230200.1"/>
    </source>
</evidence>
<evidence type="ECO:0000256" key="3">
    <source>
        <dbReference type="RuleBase" id="RU361183"/>
    </source>
</evidence>
<dbReference type="Proteomes" id="UP000046392">
    <property type="component" value="Unplaced"/>
</dbReference>
<dbReference type="Gene3D" id="3.40.390.10">
    <property type="entry name" value="Collagenase (Catalytic Domain)"/>
    <property type="match status" value="1"/>
</dbReference>
<dbReference type="PRINTS" id="PR00480">
    <property type="entry name" value="ASTACIN"/>
</dbReference>
<keyword evidence="2 3" id="KW-0479">Metal-binding</keyword>
<proteinExistence type="predicted"/>
<protein>
    <recommendedName>
        <fullName evidence="3">Metalloendopeptidase</fullName>
        <ecNumber evidence="3">3.4.24.-</ecNumber>
    </recommendedName>
</protein>
<dbReference type="Pfam" id="PF01400">
    <property type="entry name" value="Astacin"/>
    <property type="match status" value="1"/>
</dbReference>
<dbReference type="PROSITE" id="PS51864">
    <property type="entry name" value="ASTACIN"/>
    <property type="match status" value="1"/>
</dbReference>
<evidence type="ECO:0000313" key="5">
    <source>
        <dbReference type="Proteomes" id="UP000046392"/>
    </source>
</evidence>
<sequence>MKSLIIGNINKGSSYSDLESYREKRKVKGKKSHIWTSAIPFFVDSRLNHSLIIRALREIQSETCVRFYEVKKISKMSGIQYYPGDVCASHLGKLLAKKFQKIFIAKTCETIGGIQHETLHALGVDHEHNRIDRDHYVSILYENIDKSSAEDFRISSLVDSNTFGLPYDYGSIMHYTMYASSKNGKPTIVPKHYIYKNTIGHVRKLSFIDIKTINLLYCMNKCSFKIDCYKGSYQDSNFCFRCKCVDGFVGNDCNHFVMNIPSCGMSTHVAKRSPQVLKSYGIKNCYYHLMTRKYSKIIIKIFHIIIYPFQRRYCWPEDSLEIKYWDDKTVTGARFCGIRTNIGLLYTHPVN</sequence>
<dbReference type="PANTHER" id="PTHR10127">
    <property type="entry name" value="DISCOIDIN, CUB, EGF, LAMININ , AND ZINC METALLOPROTEASE DOMAIN CONTAINING"/>
    <property type="match status" value="1"/>
</dbReference>
<keyword evidence="5" id="KW-1185">Reference proteome</keyword>
<keyword evidence="2 3" id="KW-0862">Zinc</keyword>
<dbReference type="GO" id="GO:0008270">
    <property type="term" value="F:zinc ion binding"/>
    <property type="evidence" value="ECO:0007669"/>
    <property type="project" value="UniProtKB-UniRule"/>
</dbReference>
<dbReference type="SMART" id="SM00235">
    <property type="entry name" value="ZnMc"/>
    <property type="match status" value="1"/>
</dbReference>
<keyword evidence="2 3" id="KW-0482">Metalloprotease</keyword>
<evidence type="ECO:0000256" key="1">
    <source>
        <dbReference type="ARBA" id="ARBA00023157"/>
    </source>
</evidence>
<organism evidence="5 6">
    <name type="scientific">Strongyloides papillosus</name>
    <name type="common">Intestinal threadworm</name>
    <dbReference type="NCBI Taxonomy" id="174720"/>
    <lineage>
        <taxon>Eukaryota</taxon>
        <taxon>Metazoa</taxon>
        <taxon>Ecdysozoa</taxon>
        <taxon>Nematoda</taxon>
        <taxon>Chromadorea</taxon>
        <taxon>Rhabditida</taxon>
        <taxon>Tylenchina</taxon>
        <taxon>Panagrolaimomorpha</taxon>
        <taxon>Strongyloidoidea</taxon>
        <taxon>Strongyloididae</taxon>
        <taxon>Strongyloides</taxon>
    </lineage>
</organism>
<dbReference type="InterPro" id="IPR006026">
    <property type="entry name" value="Peptidase_Metallo"/>
</dbReference>
<feature type="active site" evidence="2">
    <location>
        <position position="117"/>
    </location>
</feature>
<comment type="cofactor">
    <cofactor evidence="2 3">
        <name>Zn(2+)</name>
        <dbReference type="ChEBI" id="CHEBI:29105"/>
    </cofactor>
    <text evidence="2 3">Binds 1 zinc ion per subunit.</text>
</comment>
<dbReference type="InterPro" id="IPR034035">
    <property type="entry name" value="Astacin-like_dom"/>
</dbReference>
<keyword evidence="2 3" id="KW-0645">Protease</keyword>
<name>A0A0N5C2U5_STREA</name>
<feature type="binding site" evidence="2">
    <location>
        <position position="116"/>
    </location>
    <ligand>
        <name>Zn(2+)</name>
        <dbReference type="ChEBI" id="CHEBI:29105"/>
        <note>catalytic</note>
    </ligand>
</feature>
<feature type="binding site" evidence="2">
    <location>
        <position position="126"/>
    </location>
    <ligand>
        <name>Zn(2+)</name>
        <dbReference type="ChEBI" id="CHEBI:29105"/>
        <note>catalytic</note>
    </ligand>
</feature>
<dbReference type="EC" id="3.4.24.-" evidence="3"/>
<dbReference type="WBParaSite" id="SPAL_0001230200.1">
    <property type="protein sequence ID" value="SPAL_0001230200.1"/>
    <property type="gene ID" value="SPAL_0001230200"/>
</dbReference>
<dbReference type="AlphaFoldDB" id="A0A0N5C2U5"/>
<evidence type="ECO:0000256" key="2">
    <source>
        <dbReference type="PROSITE-ProRule" id="PRU01211"/>
    </source>
</evidence>
<dbReference type="InterPro" id="IPR001506">
    <property type="entry name" value="Peptidase_M12A"/>
</dbReference>
<dbReference type="CDD" id="cd04280">
    <property type="entry name" value="ZnMc_astacin_like"/>
    <property type="match status" value="1"/>
</dbReference>
<dbReference type="PANTHER" id="PTHR10127:SF802">
    <property type="entry name" value="ZINC METALLOPROTEINASE NAS-10"/>
    <property type="match status" value="1"/>
</dbReference>
<dbReference type="GO" id="GO:0006508">
    <property type="term" value="P:proteolysis"/>
    <property type="evidence" value="ECO:0007669"/>
    <property type="project" value="UniProtKB-KW"/>
</dbReference>
<reference evidence="6" key="1">
    <citation type="submission" date="2017-02" db="UniProtKB">
        <authorList>
            <consortium name="WormBaseParasite"/>
        </authorList>
    </citation>
    <scope>IDENTIFICATION</scope>
</reference>
<dbReference type="GO" id="GO:0004222">
    <property type="term" value="F:metalloendopeptidase activity"/>
    <property type="evidence" value="ECO:0007669"/>
    <property type="project" value="UniProtKB-UniRule"/>
</dbReference>
<evidence type="ECO:0000259" key="4">
    <source>
        <dbReference type="PROSITE" id="PS51864"/>
    </source>
</evidence>
<keyword evidence="2 3" id="KW-0378">Hydrolase</keyword>
<feature type="domain" description="Peptidase M12A" evidence="4">
    <location>
        <begin position="25"/>
        <end position="223"/>
    </location>
</feature>
<keyword evidence="1" id="KW-1015">Disulfide bond</keyword>
<comment type="caution">
    <text evidence="2">Lacks conserved residue(s) required for the propagation of feature annotation.</text>
</comment>
<feature type="binding site" evidence="2">
    <location>
        <position position="120"/>
    </location>
    <ligand>
        <name>Zn(2+)</name>
        <dbReference type="ChEBI" id="CHEBI:29105"/>
        <note>catalytic</note>
    </ligand>
</feature>